<accession>A0ACC2KS56</accession>
<gene>
    <name evidence="1" type="ORF">MRB53_032348</name>
</gene>
<protein>
    <submittedName>
        <fullName evidence="1">Uncharacterized protein</fullName>
    </submittedName>
</protein>
<reference evidence="1 2" key="1">
    <citation type="journal article" date="2022" name="Hortic Res">
        <title>A haplotype resolved chromosomal level avocado genome allows analysis of novel avocado genes.</title>
        <authorList>
            <person name="Nath O."/>
            <person name="Fletcher S.J."/>
            <person name="Hayward A."/>
            <person name="Shaw L.M."/>
            <person name="Masouleh A.K."/>
            <person name="Furtado A."/>
            <person name="Henry R.J."/>
            <person name="Mitter N."/>
        </authorList>
    </citation>
    <scope>NUCLEOTIDE SEQUENCE [LARGE SCALE GENOMIC DNA]</scope>
    <source>
        <strain evidence="2">cv. Hass</strain>
    </source>
</reference>
<keyword evidence="2" id="KW-1185">Reference proteome</keyword>
<dbReference type="EMBL" id="CM056819">
    <property type="protein sequence ID" value="KAJ8623818.1"/>
    <property type="molecule type" value="Genomic_DNA"/>
</dbReference>
<name>A0ACC2KS56_PERAE</name>
<comment type="caution">
    <text evidence="1">The sequence shown here is derived from an EMBL/GenBank/DDBJ whole genome shotgun (WGS) entry which is preliminary data.</text>
</comment>
<sequence length="162" mass="18335">MATVTGGIKSEINRFDGEISFGLWQRIMNNILIQQGIKVALLGKEKKPAMMDGDDWADLDERVVSSILQYISDKEEEGISAMHRSATWIGSKHCISLASLDLRFEEECYDHGYCALVGRLGSGVHLASWNAREKVFPLCNLKRVEQGSNRESLNKVLRWRSY</sequence>
<organism evidence="1 2">
    <name type="scientific">Persea americana</name>
    <name type="common">Avocado</name>
    <dbReference type="NCBI Taxonomy" id="3435"/>
    <lineage>
        <taxon>Eukaryota</taxon>
        <taxon>Viridiplantae</taxon>
        <taxon>Streptophyta</taxon>
        <taxon>Embryophyta</taxon>
        <taxon>Tracheophyta</taxon>
        <taxon>Spermatophyta</taxon>
        <taxon>Magnoliopsida</taxon>
        <taxon>Magnoliidae</taxon>
        <taxon>Laurales</taxon>
        <taxon>Lauraceae</taxon>
        <taxon>Persea</taxon>
    </lineage>
</organism>
<evidence type="ECO:0000313" key="2">
    <source>
        <dbReference type="Proteomes" id="UP001234297"/>
    </source>
</evidence>
<dbReference type="Proteomes" id="UP001234297">
    <property type="component" value="Chromosome 11"/>
</dbReference>
<evidence type="ECO:0000313" key="1">
    <source>
        <dbReference type="EMBL" id="KAJ8623818.1"/>
    </source>
</evidence>
<proteinExistence type="predicted"/>